<accession>A0A1Z4N677</accession>
<dbReference type="InterPro" id="IPR033344">
    <property type="entry name" value="CURT1"/>
</dbReference>
<keyword evidence="2" id="KW-0812">Transmembrane</keyword>
<gene>
    <name evidence="4" type="ORF">NIES37_52380</name>
</gene>
<feature type="domain" description="Cyanobacterial aminoacyl-tRNA synthetase CAAD" evidence="3">
    <location>
        <begin position="82"/>
        <end position="166"/>
    </location>
</feature>
<evidence type="ECO:0000313" key="4">
    <source>
        <dbReference type="EMBL" id="BAZ01239.1"/>
    </source>
</evidence>
<evidence type="ECO:0000256" key="2">
    <source>
        <dbReference type="SAM" id="Phobius"/>
    </source>
</evidence>
<name>A0A1Z4N677_9CYAN</name>
<dbReference type="GO" id="GO:0016020">
    <property type="term" value="C:membrane"/>
    <property type="evidence" value="ECO:0007669"/>
    <property type="project" value="UniProtKB-SubCell"/>
</dbReference>
<organism evidence="4 5">
    <name type="scientific">Tolypothrix tenuis PCC 7101</name>
    <dbReference type="NCBI Taxonomy" id="231146"/>
    <lineage>
        <taxon>Bacteria</taxon>
        <taxon>Bacillati</taxon>
        <taxon>Cyanobacteriota</taxon>
        <taxon>Cyanophyceae</taxon>
        <taxon>Nostocales</taxon>
        <taxon>Tolypothrichaceae</taxon>
        <taxon>Tolypothrix</taxon>
    </lineage>
</organism>
<keyword evidence="2" id="KW-0472">Membrane</keyword>
<keyword evidence="2" id="KW-1133">Transmembrane helix</keyword>
<dbReference type="GO" id="GO:0009579">
    <property type="term" value="C:thylakoid"/>
    <property type="evidence" value="ECO:0007669"/>
    <property type="project" value="InterPro"/>
</dbReference>
<proteinExistence type="predicted"/>
<dbReference type="PANTHER" id="PTHR33222:SF4">
    <property type="entry name" value="PROTEIN CURVATURE THYLAKOID 1A, CHLOROPLASTIC"/>
    <property type="match status" value="1"/>
</dbReference>
<dbReference type="Proteomes" id="UP000218785">
    <property type="component" value="Chromosome"/>
</dbReference>
<protein>
    <recommendedName>
        <fullName evidence="3">Cyanobacterial aminoacyl-tRNA synthetase CAAD domain-containing protein</fullName>
    </recommendedName>
</protein>
<dbReference type="EMBL" id="AP018248">
    <property type="protein sequence ID" value="BAZ01239.1"/>
    <property type="molecule type" value="Genomic_DNA"/>
</dbReference>
<comment type="subcellular location">
    <subcellularLocation>
        <location evidence="1">Membrane</location>
        <topology evidence="1">Multi-pass membrane protein</topology>
    </subcellularLocation>
</comment>
<feature type="transmembrane region" description="Helical" evidence="2">
    <location>
        <begin position="121"/>
        <end position="141"/>
    </location>
</feature>
<sequence>MHRLINSLLVVIVQIRETQLLQFMETKMPEPEYTETKSSETTMTDINNQTGTITKLQPPAQSQEQWLKYGEQISGFLGTLPEYLGSFFNQYKQPLISVGLIVGAIVAVRVLLAILDSLNDIPLVAPTFELIGIGYSAWFVYRYLLKASTRKELTNEITTLKSQVVGKSVSE</sequence>
<evidence type="ECO:0000313" key="5">
    <source>
        <dbReference type="Proteomes" id="UP000218785"/>
    </source>
</evidence>
<dbReference type="InterPro" id="IPR025564">
    <property type="entry name" value="CAAD_dom"/>
</dbReference>
<evidence type="ECO:0000259" key="3">
    <source>
        <dbReference type="Pfam" id="PF14159"/>
    </source>
</evidence>
<dbReference type="AlphaFoldDB" id="A0A1Z4N677"/>
<dbReference type="Pfam" id="PF14159">
    <property type="entry name" value="CAAD"/>
    <property type="match status" value="1"/>
</dbReference>
<reference evidence="4 5" key="1">
    <citation type="submission" date="2017-06" db="EMBL/GenBank/DDBJ databases">
        <title>Genome sequencing of cyanobaciteial culture collection at National Institute for Environmental Studies (NIES).</title>
        <authorList>
            <person name="Hirose Y."/>
            <person name="Shimura Y."/>
            <person name="Fujisawa T."/>
            <person name="Nakamura Y."/>
            <person name="Kawachi M."/>
        </authorList>
    </citation>
    <scope>NUCLEOTIDE SEQUENCE [LARGE SCALE GENOMIC DNA]</scope>
    <source>
        <strain evidence="4 5">NIES-37</strain>
    </source>
</reference>
<feature type="transmembrane region" description="Helical" evidence="2">
    <location>
        <begin position="95"/>
        <end position="115"/>
    </location>
</feature>
<keyword evidence="5" id="KW-1185">Reference proteome</keyword>
<evidence type="ECO:0000256" key="1">
    <source>
        <dbReference type="ARBA" id="ARBA00004141"/>
    </source>
</evidence>
<dbReference type="KEGG" id="ttq:NIES37_52380"/>
<dbReference type="PANTHER" id="PTHR33222">
    <property type="match status" value="1"/>
</dbReference>